<dbReference type="Gene3D" id="3.40.50.1820">
    <property type="entry name" value="alpha/beta hydrolase"/>
    <property type="match status" value="1"/>
</dbReference>
<dbReference type="GO" id="GO:0008233">
    <property type="term" value="F:peptidase activity"/>
    <property type="evidence" value="ECO:0007669"/>
    <property type="project" value="InterPro"/>
</dbReference>
<evidence type="ECO:0000256" key="2">
    <source>
        <dbReference type="ARBA" id="ARBA00022801"/>
    </source>
</evidence>
<evidence type="ECO:0000313" key="5">
    <source>
        <dbReference type="Proteomes" id="UP000305948"/>
    </source>
</evidence>
<dbReference type="InterPro" id="IPR029058">
    <property type="entry name" value="AB_hydrolase_fold"/>
</dbReference>
<feature type="domain" description="AB hydrolase-1" evidence="3">
    <location>
        <begin position="33"/>
        <end position="160"/>
    </location>
</feature>
<dbReference type="STRING" id="5364.A0A5C3N7Y6"/>
<keyword evidence="2 4" id="KW-0378">Hydrolase</keyword>
<dbReference type="AlphaFoldDB" id="A0A5C3N7Y6"/>
<evidence type="ECO:0000313" key="4">
    <source>
        <dbReference type="EMBL" id="TFK53824.1"/>
    </source>
</evidence>
<protein>
    <submittedName>
        <fullName evidence="4">Alpha/beta-hydrolase</fullName>
    </submittedName>
</protein>
<keyword evidence="5" id="KW-1185">Reference proteome</keyword>
<reference evidence="4 5" key="1">
    <citation type="journal article" date="2019" name="Nat. Ecol. Evol.">
        <title>Megaphylogeny resolves global patterns of mushroom evolution.</title>
        <authorList>
            <person name="Varga T."/>
            <person name="Krizsan K."/>
            <person name="Foldi C."/>
            <person name="Dima B."/>
            <person name="Sanchez-Garcia M."/>
            <person name="Sanchez-Ramirez S."/>
            <person name="Szollosi G.J."/>
            <person name="Szarkandi J.G."/>
            <person name="Papp V."/>
            <person name="Albert L."/>
            <person name="Andreopoulos W."/>
            <person name="Angelini C."/>
            <person name="Antonin V."/>
            <person name="Barry K.W."/>
            <person name="Bougher N.L."/>
            <person name="Buchanan P."/>
            <person name="Buyck B."/>
            <person name="Bense V."/>
            <person name="Catcheside P."/>
            <person name="Chovatia M."/>
            <person name="Cooper J."/>
            <person name="Damon W."/>
            <person name="Desjardin D."/>
            <person name="Finy P."/>
            <person name="Geml J."/>
            <person name="Haridas S."/>
            <person name="Hughes K."/>
            <person name="Justo A."/>
            <person name="Karasinski D."/>
            <person name="Kautmanova I."/>
            <person name="Kiss B."/>
            <person name="Kocsube S."/>
            <person name="Kotiranta H."/>
            <person name="LaButti K.M."/>
            <person name="Lechner B.E."/>
            <person name="Liimatainen K."/>
            <person name="Lipzen A."/>
            <person name="Lukacs Z."/>
            <person name="Mihaltcheva S."/>
            <person name="Morgado L.N."/>
            <person name="Niskanen T."/>
            <person name="Noordeloos M.E."/>
            <person name="Ohm R.A."/>
            <person name="Ortiz-Santana B."/>
            <person name="Ovrebo C."/>
            <person name="Racz N."/>
            <person name="Riley R."/>
            <person name="Savchenko A."/>
            <person name="Shiryaev A."/>
            <person name="Soop K."/>
            <person name="Spirin V."/>
            <person name="Szebenyi C."/>
            <person name="Tomsovsky M."/>
            <person name="Tulloss R.E."/>
            <person name="Uehling J."/>
            <person name="Grigoriev I.V."/>
            <person name="Vagvolgyi C."/>
            <person name="Papp T."/>
            <person name="Martin F.M."/>
            <person name="Miettinen O."/>
            <person name="Hibbett D.S."/>
            <person name="Nagy L.G."/>
        </authorList>
    </citation>
    <scope>NUCLEOTIDE SEQUENCE [LARGE SCALE GENOMIC DNA]</scope>
    <source>
        <strain evidence="4 5">OMC1185</strain>
    </source>
</reference>
<dbReference type="PANTHER" id="PTHR43433">
    <property type="entry name" value="HYDROLASE, ALPHA/BETA FOLD FAMILY PROTEIN"/>
    <property type="match status" value="1"/>
</dbReference>
<sequence>MALKGGLIPFDHEGDTFHTYYKVFGDLKGNTNPPLIALHGGPGLVHDYLVPFADLLAQNNTPVILYDQLGNGRSTHLKDKPPTFWTIDLFIDELVNLLRHLGIEDAFSIVGHSWGGILASEFAVRRQPEGLRRLILTDSLASSSLWNRANAELWQAFPDEVKAGMMKGMSDPKAFHEALLQFHAVHGCTLRPIPKEYTDTLDQVFGENGDPTVAMAP</sequence>
<gene>
    <name evidence="4" type="ORF">OE88DRAFT_1656176</name>
</gene>
<evidence type="ECO:0000256" key="1">
    <source>
        <dbReference type="ARBA" id="ARBA00010088"/>
    </source>
</evidence>
<dbReference type="EMBL" id="ML213507">
    <property type="protein sequence ID" value="TFK53824.1"/>
    <property type="molecule type" value="Genomic_DNA"/>
</dbReference>
<dbReference type="PRINTS" id="PR00793">
    <property type="entry name" value="PROAMNOPTASE"/>
</dbReference>
<dbReference type="InterPro" id="IPR000073">
    <property type="entry name" value="AB_hydrolase_1"/>
</dbReference>
<accession>A0A5C3N7Y6</accession>
<comment type="similarity">
    <text evidence="1">Belongs to the peptidase S33 family.</text>
</comment>
<dbReference type="SUPFAM" id="SSF53474">
    <property type="entry name" value="alpha/beta-Hydrolases"/>
    <property type="match status" value="1"/>
</dbReference>
<dbReference type="Pfam" id="PF00561">
    <property type="entry name" value="Abhydrolase_1"/>
    <property type="match status" value="1"/>
</dbReference>
<dbReference type="PANTHER" id="PTHR43433:SF5">
    <property type="entry name" value="AB HYDROLASE-1 DOMAIN-CONTAINING PROTEIN"/>
    <property type="match status" value="1"/>
</dbReference>
<organism evidence="4 5">
    <name type="scientific">Heliocybe sulcata</name>
    <dbReference type="NCBI Taxonomy" id="5364"/>
    <lineage>
        <taxon>Eukaryota</taxon>
        <taxon>Fungi</taxon>
        <taxon>Dikarya</taxon>
        <taxon>Basidiomycota</taxon>
        <taxon>Agaricomycotina</taxon>
        <taxon>Agaricomycetes</taxon>
        <taxon>Gloeophyllales</taxon>
        <taxon>Gloeophyllaceae</taxon>
        <taxon>Heliocybe</taxon>
    </lineage>
</organism>
<name>A0A5C3N7Y6_9AGAM</name>
<evidence type="ECO:0000259" key="3">
    <source>
        <dbReference type="Pfam" id="PF00561"/>
    </source>
</evidence>
<dbReference type="GO" id="GO:0006508">
    <property type="term" value="P:proteolysis"/>
    <property type="evidence" value="ECO:0007669"/>
    <property type="project" value="InterPro"/>
</dbReference>
<proteinExistence type="inferred from homology"/>
<dbReference type="InterPro" id="IPR050471">
    <property type="entry name" value="AB_hydrolase"/>
</dbReference>
<dbReference type="InterPro" id="IPR002410">
    <property type="entry name" value="Peptidase_S33"/>
</dbReference>
<dbReference type="Proteomes" id="UP000305948">
    <property type="component" value="Unassembled WGS sequence"/>
</dbReference>
<dbReference type="OrthoDB" id="190201at2759"/>